<comment type="similarity">
    <text evidence="1 6">Belongs to the methyltransferase superfamily. PrmA family.</text>
</comment>
<dbReference type="Pfam" id="PF06325">
    <property type="entry name" value="PrmA"/>
    <property type="match status" value="1"/>
</dbReference>
<evidence type="ECO:0000256" key="5">
    <source>
        <dbReference type="ARBA" id="ARBA00022691"/>
    </source>
</evidence>
<dbReference type="EC" id="2.1.1.-" evidence="6"/>
<evidence type="ECO:0000313" key="7">
    <source>
        <dbReference type="EMBL" id="GLB54032.1"/>
    </source>
</evidence>
<dbReference type="AlphaFoldDB" id="A0A9W6B8L2"/>
<dbReference type="CDD" id="cd02440">
    <property type="entry name" value="AdoMet_MTases"/>
    <property type="match status" value="1"/>
</dbReference>
<dbReference type="SUPFAM" id="SSF53335">
    <property type="entry name" value="S-adenosyl-L-methionine-dependent methyltransferases"/>
    <property type="match status" value="1"/>
</dbReference>
<proteinExistence type="inferred from homology"/>
<evidence type="ECO:0000256" key="6">
    <source>
        <dbReference type="HAMAP-Rule" id="MF_00735"/>
    </source>
</evidence>
<evidence type="ECO:0000256" key="4">
    <source>
        <dbReference type="ARBA" id="ARBA00022679"/>
    </source>
</evidence>
<accession>A0A9W6B8L2</accession>
<comment type="function">
    <text evidence="6">Methylates ribosomal protein L11.</text>
</comment>
<keyword evidence="8" id="KW-1185">Reference proteome</keyword>
<evidence type="ECO:0000256" key="2">
    <source>
        <dbReference type="ARBA" id="ARBA00022490"/>
    </source>
</evidence>
<feature type="binding site" evidence="6">
    <location>
        <position position="129"/>
    </location>
    <ligand>
        <name>S-adenosyl-L-methionine</name>
        <dbReference type="ChEBI" id="CHEBI:59789"/>
    </ligand>
</feature>
<evidence type="ECO:0000256" key="1">
    <source>
        <dbReference type="ARBA" id="ARBA00009741"/>
    </source>
</evidence>
<comment type="caution">
    <text evidence="7">The sequence shown here is derived from an EMBL/GenBank/DDBJ whole genome shotgun (WGS) entry which is preliminary data.</text>
</comment>
<dbReference type="HAMAP" id="MF_00735">
    <property type="entry name" value="Methyltr_PrmA"/>
    <property type="match status" value="1"/>
</dbReference>
<dbReference type="RefSeq" id="WP_281756423.1">
    <property type="nucleotide sequence ID" value="NZ_BRVP01000031.1"/>
</dbReference>
<dbReference type="GO" id="GO:0005840">
    <property type="term" value="C:ribosome"/>
    <property type="evidence" value="ECO:0007669"/>
    <property type="project" value="UniProtKB-KW"/>
</dbReference>
<keyword evidence="5 6" id="KW-0949">S-adenosyl-L-methionine</keyword>
<organism evidence="7 8">
    <name type="scientific">Neptunitalea chrysea</name>
    <dbReference type="NCBI Taxonomy" id="1647581"/>
    <lineage>
        <taxon>Bacteria</taxon>
        <taxon>Pseudomonadati</taxon>
        <taxon>Bacteroidota</taxon>
        <taxon>Flavobacteriia</taxon>
        <taxon>Flavobacteriales</taxon>
        <taxon>Flavobacteriaceae</taxon>
        <taxon>Neptunitalea</taxon>
    </lineage>
</organism>
<dbReference type="GO" id="GO:0005737">
    <property type="term" value="C:cytoplasm"/>
    <property type="evidence" value="ECO:0007669"/>
    <property type="project" value="UniProtKB-SubCell"/>
</dbReference>
<dbReference type="InterPro" id="IPR004498">
    <property type="entry name" value="Ribosomal_PrmA_MeTrfase"/>
</dbReference>
<comment type="catalytic activity">
    <reaction evidence="6">
        <text>L-lysyl-[protein] + 3 S-adenosyl-L-methionine = N(6),N(6),N(6)-trimethyl-L-lysyl-[protein] + 3 S-adenosyl-L-homocysteine + 3 H(+)</text>
        <dbReference type="Rhea" id="RHEA:54192"/>
        <dbReference type="Rhea" id="RHEA-COMP:9752"/>
        <dbReference type="Rhea" id="RHEA-COMP:13826"/>
        <dbReference type="ChEBI" id="CHEBI:15378"/>
        <dbReference type="ChEBI" id="CHEBI:29969"/>
        <dbReference type="ChEBI" id="CHEBI:57856"/>
        <dbReference type="ChEBI" id="CHEBI:59789"/>
        <dbReference type="ChEBI" id="CHEBI:61961"/>
    </reaction>
</comment>
<gene>
    <name evidence="6 7" type="primary">prmA</name>
    <name evidence="7" type="ORF">NBRC110019_30730</name>
</gene>
<protein>
    <recommendedName>
        <fullName evidence="6">Ribosomal protein L11 methyltransferase</fullName>
        <shortName evidence="6">L11 Mtase</shortName>
        <ecNumber evidence="6">2.1.1.-</ecNumber>
    </recommendedName>
</protein>
<dbReference type="InterPro" id="IPR050078">
    <property type="entry name" value="Ribosomal_L11_MeTrfase_PrmA"/>
</dbReference>
<feature type="binding site" evidence="6">
    <location>
        <position position="150"/>
    </location>
    <ligand>
        <name>S-adenosyl-L-methionine</name>
        <dbReference type="ChEBI" id="CHEBI:59789"/>
    </ligand>
</feature>
<dbReference type="PANTHER" id="PTHR43648:SF1">
    <property type="entry name" value="ELECTRON TRANSFER FLAVOPROTEIN BETA SUBUNIT LYSINE METHYLTRANSFERASE"/>
    <property type="match status" value="1"/>
</dbReference>
<keyword evidence="2 6" id="KW-0963">Cytoplasm</keyword>
<feature type="binding site" evidence="6">
    <location>
        <position position="172"/>
    </location>
    <ligand>
        <name>S-adenosyl-L-methionine</name>
        <dbReference type="ChEBI" id="CHEBI:59789"/>
    </ligand>
</feature>
<keyword evidence="7" id="KW-0687">Ribonucleoprotein</keyword>
<comment type="subcellular location">
    <subcellularLocation>
        <location evidence="6">Cytoplasm</location>
    </subcellularLocation>
</comment>
<evidence type="ECO:0000256" key="3">
    <source>
        <dbReference type="ARBA" id="ARBA00022603"/>
    </source>
</evidence>
<dbReference type="GO" id="GO:0032259">
    <property type="term" value="P:methylation"/>
    <property type="evidence" value="ECO:0007669"/>
    <property type="project" value="UniProtKB-KW"/>
</dbReference>
<dbReference type="Proteomes" id="UP001143545">
    <property type="component" value="Unassembled WGS sequence"/>
</dbReference>
<dbReference type="NCBIfam" id="NF001785">
    <property type="entry name" value="PRK00517.2-2"/>
    <property type="match status" value="1"/>
</dbReference>
<dbReference type="Gene3D" id="3.40.50.150">
    <property type="entry name" value="Vaccinia Virus protein VP39"/>
    <property type="match status" value="1"/>
</dbReference>
<keyword evidence="3 6" id="KW-0489">Methyltransferase</keyword>
<dbReference type="GO" id="GO:0008276">
    <property type="term" value="F:protein methyltransferase activity"/>
    <property type="evidence" value="ECO:0007669"/>
    <property type="project" value="UniProtKB-UniRule"/>
</dbReference>
<dbReference type="EMBL" id="BRVP01000031">
    <property type="protein sequence ID" value="GLB54032.1"/>
    <property type="molecule type" value="Genomic_DNA"/>
</dbReference>
<dbReference type="InterPro" id="IPR029063">
    <property type="entry name" value="SAM-dependent_MTases_sf"/>
</dbReference>
<keyword evidence="4 6" id="KW-0808">Transferase</keyword>
<name>A0A9W6B8L2_9FLAO</name>
<sequence>MLNSYKGYHFKVTPVSPGVEILIAELSEKGFESFVELEDGLSAYIQTAFWDEKVLEDIFILSSGEFSISYEVEDVEQVNWNEEWEKNFSPIYVNNQCTIRAPFHEQTNVPYEIVIEPKMSFGTGHHETTFMMIQHLLAMDIANKKTLDMGCGTGVLAILAGMKGAKPVDAIDIDNWCYLNSVENCERNNYEWIGVFEGDKKLLEERNEVYEVIIANINRNILLEDLSTYTKYLAKGGTLLLSGFYNEDLPIINAKCEALGLKFLENFEKNNWIASKYVN</sequence>
<feature type="binding site" evidence="6">
    <location>
        <position position="216"/>
    </location>
    <ligand>
        <name>S-adenosyl-L-methionine</name>
        <dbReference type="ChEBI" id="CHEBI:59789"/>
    </ligand>
</feature>
<keyword evidence="7" id="KW-0689">Ribosomal protein</keyword>
<reference evidence="7" key="1">
    <citation type="submission" date="2022-07" db="EMBL/GenBank/DDBJ databases">
        <title>Taxonomy of Novel Oxalotrophic and Methylotrophic Bacteria.</title>
        <authorList>
            <person name="Sahin N."/>
            <person name="Tani A."/>
        </authorList>
    </citation>
    <scope>NUCLEOTIDE SEQUENCE</scope>
    <source>
        <strain evidence="7">AM327</strain>
    </source>
</reference>
<evidence type="ECO:0000313" key="8">
    <source>
        <dbReference type="Proteomes" id="UP001143545"/>
    </source>
</evidence>
<dbReference type="PANTHER" id="PTHR43648">
    <property type="entry name" value="ELECTRON TRANSFER FLAVOPROTEIN BETA SUBUNIT LYSINE METHYLTRANSFERASE"/>
    <property type="match status" value="1"/>
</dbReference>